<evidence type="ECO:0000313" key="5">
    <source>
        <dbReference type="Proteomes" id="UP000033999"/>
    </source>
</evidence>
<dbReference type="GO" id="GO:0005524">
    <property type="term" value="F:ATP binding"/>
    <property type="evidence" value="ECO:0007669"/>
    <property type="project" value="InterPro"/>
</dbReference>
<dbReference type="PANTHER" id="PTHR34704:SF1">
    <property type="entry name" value="ATPASE"/>
    <property type="match status" value="1"/>
</dbReference>
<dbReference type="Gene3D" id="3.40.50.300">
    <property type="entry name" value="P-loop containing nucleotide triphosphate hydrolases"/>
    <property type="match status" value="1"/>
</dbReference>
<dbReference type="Proteomes" id="UP000033999">
    <property type="component" value="Unassembled WGS sequence"/>
</dbReference>
<dbReference type="InterPro" id="IPR011856">
    <property type="entry name" value="tRNA_endonuc-like_dom_sf"/>
</dbReference>
<evidence type="ECO:0000259" key="2">
    <source>
        <dbReference type="Pfam" id="PF03008"/>
    </source>
</evidence>
<dbReference type="PATRIC" id="fig|1619041.3.peg.180"/>
<protein>
    <recommendedName>
        <fullName evidence="6">ATPase</fullName>
    </recommendedName>
</protein>
<reference evidence="4 5" key="1">
    <citation type="journal article" date="2015" name="Nature">
        <title>rRNA introns, odd ribosomes, and small enigmatic genomes across a large radiation of phyla.</title>
        <authorList>
            <person name="Brown C.T."/>
            <person name="Hug L.A."/>
            <person name="Thomas B.C."/>
            <person name="Sharon I."/>
            <person name="Castelle C.J."/>
            <person name="Singh A."/>
            <person name="Wilkins M.J."/>
            <person name="Williams K.H."/>
            <person name="Banfield J.F."/>
        </authorList>
    </citation>
    <scope>NUCLEOTIDE SEQUENCE [LARGE SCALE GENOMIC DNA]</scope>
</reference>
<dbReference type="InterPro" id="IPR036390">
    <property type="entry name" value="WH_DNA-bd_sf"/>
</dbReference>
<dbReference type="SUPFAM" id="SSF46785">
    <property type="entry name" value="Winged helix' DNA-binding domain"/>
    <property type="match status" value="1"/>
</dbReference>
<dbReference type="AlphaFoldDB" id="A0A0G1MHQ4"/>
<dbReference type="CDD" id="cd00090">
    <property type="entry name" value="HTH_ARSR"/>
    <property type="match status" value="1"/>
</dbReference>
<dbReference type="Pfam" id="PF09339">
    <property type="entry name" value="HTH_IclR"/>
    <property type="match status" value="1"/>
</dbReference>
<proteinExistence type="predicted"/>
<dbReference type="EMBL" id="LCKX01000004">
    <property type="protein sequence ID" value="KKU07911.1"/>
    <property type="molecule type" value="Genomic_DNA"/>
</dbReference>
<comment type="caution">
    <text evidence="4">The sequence shown here is derived from an EMBL/GenBank/DDBJ whole genome shotgun (WGS) entry which is preliminary data.</text>
</comment>
<dbReference type="Gene3D" id="3.40.1350.10">
    <property type="match status" value="1"/>
</dbReference>
<evidence type="ECO:0008006" key="6">
    <source>
        <dbReference type="Google" id="ProtNLM"/>
    </source>
</evidence>
<evidence type="ECO:0000259" key="3">
    <source>
        <dbReference type="Pfam" id="PF09339"/>
    </source>
</evidence>
<feature type="domain" description="HTH iclR-type" evidence="3">
    <location>
        <begin position="246"/>
        <end position="289"/>
    </location>
</feature>
<feature type="domain" description="DUF234" evidence="2">
    <location>
        <begin position="315"/>
        <end position="412"/>
    </location>
</feature>
<accession>A0A0G1MHQ4</accession>
<dbReference type="Gene3D" id="1.10.10.10">
    <property type="entry name" value="Winged helix-like DNA-binding domain superfamily/Winged helix DNA-binding domain"/>
    <property type="match status" value="1"/>
</dbReference>
<name>A0A0G1MHQ4_9BACT</name>
<dbReference type="GO" id="GO:0003677">
    <property type="term" value="F:DNA binding"/>
    <property type="evidence" value="ECO:0007669"/>
    <property type="project" value="InterPro"/>
</dbReference>
<gene>
    <name evidence="4" type="ORF">UX10_C0004G0039</name>
</gene>
<dbReference type="InterPro" id="IPR036388">
    <property type="entry name" value="WH-like_DNA-bd_sf"/>
</dbReference>
<dbReference type="InterPro" id="IPR027417">
    <property type="entry name" value="P-loop_NTPase"/>
</dbReference>
<dbReference type="PANTHER" id="PTHR34704">
    <property type="entry name" value="ATPASE"/>
    <property type="match status" value="1"/>
</dbReference>
<dbReference type="GO" id="GO:0006355">
    <property type="term" value="P:regulation of DNA-templated transcription"/>
    <property type="evidence" value="ECO:0007669"/>
    <property type="project" value="InterPro"/>
</dbReference>
<sequence>MLFINRKQELEMLNEKWQSNSAQFFIIYGKRRVGKTELIKQFIKDKQALYFLADKRTTADQLRELGQIVGSYFKDEILIKNGFGDWIEVFSYLKTKSTANPLVLAIDEYPYLTENDKSTSSLFQKGWDEYLKDTKIFLVLSGSSIAMMESETLNQSAPLFGRRTGQILVDPLNFSQSWQFFPEKNFSDFLNIYTITGGMPAYLKQFVDGTDMSDEIKKKIFNKTAFLYNEVEFTLKEELRETKNYLAILRAIALGKRKLGEIVNEVGLDKATANKYLSVLINLRLVEREVPITEDKPDKSRRGLYKISDNFFVFWFQYIFPYKSYLEMDNYDYVLEKMFSSLKYDDKVNSGFKSITAQVYERVAVELLITWQDNIFAFERVGRYWDSNQEIDVVGISTSEKKIIFGECKWSEKLVGINIYEELKQKAEKVGWNKDSRKEYYILFSKSGFTQEMIKMAEKEGVFLVEKGMLAHDQGK</sequence>
<dbReference type="Pfam" id="PF03008">
    <property type="entry name" value="DUF234"/>
    <property type="match status" value="1"/>
</dbReference>
<dbReference type="InterPro" id="IPR011579">
    <property type="entry name" value="ATPase_dom"/>
</dbReference>
<dbReference type="SUPFAM" id="SSF52540">
    <property type="entry name" value="P-loop containing nucleoside triphosphate hydrolases"/>
    <property type="match status" value="1"/>
</dbReference>
<evidence type="ECO:0000259" key="1">
    <source>
        <dbReference type="Pfam" id="PF01637"/>
    </source>
</evidence>
<dbReference type="InterPro" id="IPR011335">
    <property type="entry name" value="Restrct_endonuc-II-like"/>
</dbReference>
<dbReference type="InterPro" id="IPR011991">
    <property type="entry name" value="ArsR-like_HTH"/>
</dbReference>
<feature type="domain" description="ATPase" evidence="1">
    <location>
        <begin position="3"/>
        <end position="206"/>
    </location>
</feature>
<dbReference type="InterPro" id="IPR004256">
    <property type="entry name" value="DUF234"/>
</dbReference>
<evidence type="ECO:0000313" key="4">
    <source>
        <dbReference type="EMBL" id="KKU07911.1"/>
    </source>
</evidence>
<dbReference type="SUPFAM" id="SSF52980">
    <property type="entry name" value="Restriction endonuclease-like"/>
    <property type="match status" value="1"/>
</dbReference>
<organism evidence="4 5">
    <name type="scientific">Candidatus Magasanikbacteria bacterium GW2011_GWA2_45_39</name>
    <dbReference type="NCBI Taxonomy" id="1619041"/>
    <lineage>
        <taxon>Bacteria</taxon>
        <taxon>Candidatus Magasanikiibacteriota</taxon>
    </lineage>
</organism>
<dbReference type="Pfam" id="PF01637">
    <property type="entry name" value="ATPase_2"/>
    <property type="match status" value="1"/>
</dbReference>
<dbReference type="InterPro" id="IPR005471">
    <property type="entry name" value="Tscrpt_reg_IclR_N"/>
</dbReference>